<comment type="similarity">
    <text evidence="1">Belongs to the TrbG/VirB9 family.</text>
</comment>
<accession>X0T9Y1</accession>
<evidence type="ECO:0000256" key="1">
    <source>
        <dbReference type="ARBA" id="ARBA00006135"/>
    </source>
</evidence>
<gene>
    <name evidence="3" type="ORF">S01H1_31379</name>
</gene>
<dbReference type="InterPro" id="IPR038161">
    <property type="entry name" value="VirB9/CagX/TrbG_C_sf"/>
</dbReference>
<proteinExistence type="inferred from homology"/>
<protein>
    <recommendedName>
        <fullName evidence="4">P-type conjugative transfer protein TrbG</fullName>
    </recommendedName>
</protein>
<dbReference type="Pfam" id="PF03524">
    <property type="entry name" value="CagX"/>
    <property type="match status" value="1"/>
</dbReference>
<dbReference type="InterPro" id="IPR033645">
    <property type="entry name" value="VirB9/CagX/TrbG_C"/>
</dbReference>
<dbReference type="AlphaFoldDB" id="X0T9Y1"/>
<feature type="non-terminal residue" evidence="3">
    <location>
        <position position="1"/>
    </location>
</feature>
<organism evidence="3">
    <name type="scientific">marine sediment metagenome</name>
    <dbReference type="NCBI Taxonomy" id="412755"/>
    <lineage>
        <taxon>unclassified sequences</taxon>
        <taxon>metagenomes</taxon>
        <taxon>ecological metagenomes</taxon>
    </lineage>
</organism>
<evidence type="ECO:0008006" key="4">
    <source>
        <dbReference type="Google" id="ProtNLM"/>
    </source>
</evidence>
<dbReference type="EMBL" id="BARS01019359">
    <property type="protein sequence ID" value="GAF89999.1"/>
    <property type="molecule type" value="Genomic_DNA"/>
</dbReference>
<name>X0T9Y1_9ZZZZ</name>
<reference evidence="3" key="1">
    <citation type="journal article" date="2014" name="Front. Microbiol.">
        <title>High frequency of phylogenetically diverse reductive dehalogenase-homologous genes in deep subseafloor sedimentary metagenomes.</title>
        <authorList>
            <person name="Kawai M."/>
            <person name="Futagami T."/>
            <person name="Toyoda A."/>
            <person name="Takaki Y."/>
            <person name="Nishi S."/>
            <person name="Hori S."/>
            <person name="Arai W."/>
            <person name="Tsubouchi T."/>
            <person name="Morono Y."/>
            <person name="Uchiyama I."/>
            <person name="Ito T."/>
            <person name="Fujiyama A."/>
            <person name="Inagaki F."/>
            <person name="Takami H."/>
        </authorList>
    </citation>
    <scope>NUCLEOTIDE SEQUENCE</scope>
    <source>
        <strain evidence="3">Expedition CK06-06</strain>
    </source>
</reference>
<dbReference type="CDD" id="cd06911">
    <property type="entry name" value="VirB9_CagX_TrbG"/>
    <property type="match status" value="1"/>
</dbReference>
<evidence type="ECO:0000313" key="3">
    <source>
        <dbReference type="EMBL" id="GAF89999.1"/>
    </source>
</evidence>
<evidence type="ECO:0000256" key="2">
    <source>
        <dbReference type="ARBA" id="ARBA00022729"/>
    </source>
</evidence>
<keyword evidence="2" id="KW-0732">Signal</keyword>
<dbReference type="InterPro" id="IPR010258">
    <property type="entry name" value="Conjugal_tfr_TrbG/VirB9/CagX"/>
</dbReference>
<dbReference type="Gene3D" id="2.60.40.2500">
    <property type="match status" value="1"/>
</dbReference>
<comment type="caution">
    <text evidence="3">The sequence shown here is derived from an EMBL/GenBank/DDBJ whole genome shotgun (WGS) entry which is preliminary data.</text>
</comment>
<sequence length="203" mass="23208">GLNSPFESLTAEPVAGDTEGWIKSEFTSGSGPNARTHIVVKPRDEGIQTNLIVPTNKRVYQLDLRSKPDWYMPGVRWFYPDEEAAVAVKKEIDEQAKQERTEALAVSPEHLNFRYRIKGRDVPWKPAQVFDDGAKVYLKMPEDLATTEAPALFVIEDGKPLLVNYRIKDRLYVVDRLFANAQLRVGDKRVDVERCGERAWFCR</sequence>